<sequence length="138" mass="16563">MIRFKKLPDDIKERIERLRDFLFGHPEIIFAYFFGGLAKEGHSPLSDVDIAIYVKNPRRFDYLRFYSEITDFLGTEEVDLVVLNSAPITLSGRILQSKKILIDKEPFLRHKFESLVIRKFLDFQYREKQIFKERFRID</sequence>
<name>A0A5J4L3M5_9ZZZZ</name>
<feature type="domain" description="Polymerase beta nucleotidyltransferase" evidence="1">
    <location>
        <begin position="17"/>
        <end position="105"/>
    </location>
</feature>
<dbReference type="InterPro" id="IPR043519">
    <property type="entry name" value="NT_sf"/>
</dbReference>
<proteinExistence type="predicted"/>
<organism evidence="2">
    <name type="scientific">hot springs metagenome</name>
    <dbReference type="NCBI Taxonomy" id="433727"/>
    <lineage>
        <taxon>unclassified sequences</taxon>
        <taxon>metagenomes</taxon>
        <taxon>ecological metagenomes</taxon>
    </lineage>
</organism>
<dbReference type="AlphaFoldDB" id="A0A5J4L3M5"/>
<dbReference type="CDD" id="cd05403">
    <property type="entry name" value="NT_KNTase_like"/>
    <property type="match status" value="1"/>
</dbReference>
<dbReference type="PANTHER" id="PTHR43852:SF3">
    <property type="entry name" value="NUCLEOTIDYLTRANSFERASE"/>
    <property type="match status" value="1"/>
</dbReference>
<keyword evidence="2" id="KW-0808">Transferase</keyword>
<evidence type="ECO:0000259" key="1">
    <source>
        <dbReference type="Pfam" id="PF18765"/>
    </source>
</evidence>
<dbReference type="Pfam" id="PF18765">
    <property type="entry name" value="Polbeta"/>
    <property type="match status" value="1"/>
</dbReference>
<protein>
    <submittedName>
        <fullName evidence="2">Nucleotidyltransferase domain-containing protein</fullName>
    </submittedName>
</protein>
<dbReference type="NCBIfam" id="NF047752">
    <property type="entry name" value="MntA_antitoxin"/>
    <property type="match status" value="1"/>
</dbReference>
<reference evidence="2" key="1">
    <citation type="submission" date="2019-10" db="EMBL/GenBank/DDBJ databases">
        <title>Metagenomic sequencing of thiosulfate-disproportionating enrichment culture.</title>
        <authorList>
            <person name="Umezawa K."/>
            <person name="Kojima H."/>
            <person name="Fukui M."/>
        </authorList>
    </citation>
    <scope>NUCLEOTIDE SEQUENCE</scope>
    <source>
        <strain evidence="2">45J</strain>
    </source>
</reference>
<gene>
    <name evidence="2" type="ORF">A45J_0600</name>
</gene>
<dbReference type="Gene3D" id="3.30.460.10">
    <property type="entry name" value="Beta Polymerase, domain 2"/>
    <property type="match status" value="1"/>
</dbReference>
<dbReference type="InterPro" id="IPR041633">
    <property type="entry name" value="Polbeta"/>
</dbReference>
<dbReference type="GO" id="GO:0016740">
    <property type="term" value="F:transferase activity"/>
    <property type="evidence" value="ECO:0007669"/>
    <property type="project" value="UniProtKB-KW"/>
</dbReference>
<accession>A0A5J4L3M5</accession>
<evidence type="ECO:0000313" key="2">
    <source>
        <dbReference type="EMBL" id="GER92869.1"/>
    </source>
</evidence>
<dbReference type="EMBL" id="BLAB01000001">
    <property type="protein sequence ID" value="GER92869.1"/>
    <property type="molecule type" value="Genomic_DNA"/>
</dbReference>
<dbReference type="PANTHER" id="PTHR43852">
    <property type="entry name" value="NUCLEOTIDYLTRANSFERASE"/>
    <property type="match status" value="1"/>
</dbReference>
<dbReference type="InterPro" id="IPR052930">
    <property type="entry name" value="TA_antitoxin_MntA"/>
</dbReference>
<dbReference type="SUPFAM" id="SSF81301">
    <property type="entry name" value="Nucleotidyltransferase"/>
    <property type="match status" value="1"/>
</dbReference>
<comment type="caution">
    <text evidence="2">The sequence shown here is derived from an EMBL/GenBank/DDBJ whole genome shotgun (WGS) entry which is preliminary data.</text>
</comment>